<accession>A0ABP4UQA8</accession>
<name>A0ABP4UQA8_9ACTN</name>
<dbReference type="Proteomes" id="UP001500280">
    <property type="component" value="Unassembled WGS sequence"/>
</dbReference>
<dbReference type="RefSeq" id="WP_344160498.1">
    <property type="nucleotide sequence ID" value="NZ_BAAANF010000022.1"/>
</dbReference>
<dbReference type="InterPro" id="IPR011009">
    <property type="entry name" value="Kinase-like_dom_sf"/>
</dbReference>
<comment type="caution">
    <text evidence="1">The sequence shown here is derived from an EMBL/GenBank/DDBJ whole genome shotgun (WGS) entry which is preliminary data.</text>
</comment>
<dbReference type="SUPFAM" id="SSF56112">
    <property type="entry name" value="Protein kinase-like (PK-like)"/>
    <property type="match status" value="1"/>
</dbReference>
<evidence type="ECO:0008006" key="3">
    <source>
        <dbReference type="Google" id="ProtNLM"/>
    </source>
</evidence>
<evidence type="ECO:0000313" key="2">
    <source>
        <dbReference type="Proteomes" id="UP001500280"/>
    </source>
</evidence>
<organism evidence="1 2">
    <name type="scientific">Kribbella yunnanensis</name>
    <dbReference type="NCBI Taxonomy" id="190194"/>
    <lineage>
        <taxon>Bacteria</taxon>
        <taxon>Bacillati</taxon>
        <taxon>Actinomycetota</taxon>
        <taxon>Actinomycetes</taxon>
        <taxon>Propionibacteriales</taxon>
        <taxon>Kribbellaceae</taxon>
        <taxon>Kribbella</taxon>
    </lineage>
</organism>
<dbReference type="EMBL" id="BAAANF010000022">
    <property type="protein sequence ID" value="GAA1707993.1"/>
    <property type="molecule type" value="Genomic_DNA"/>
</dbReference>
<gene>
    <name evidence="1" type="ORF">GCM10009745_64860</name>
</gene>
<evidence type="ECO:0000313" key="1">
    <source>
        <dbReference type="EMBL" id="GAA1707993.1"/>
    </source>
</evidence>
<proteinExistence type="predicted"/>
<sequence length="320" mass="35641">MLPAARPLGPDAEGQWVRRWLSPEWNRMVDNWVADELDGRIIGEPVTYRARLWSVTRCYPTTDGLVWFKENNPGHRFEAALVAELARLVPDDVVVPLAVERERGWLLAPDHGPTLTRADVADQATRRRVVRALARLQCAVRGRLEVQPGMVTLAPAEAGDRVRAIAREWATLPPGHPLRIGAGELQRADAAADVLDRRLAHLTEVELELNDVYAANIFAAGPRFFDFGNAIWGHPFVSLHSFLTSVVEWTGAPLSQADRDELYDVYLAIHGGRRTDLVATEVLERVHRLVSWVRLIPHADPVELRARAGIPLKYLAGATG</sequence>
<keyword evidence="2" id="KW-1185">Reference proteome</keyword>
<reference evidence="2" key="1">
    <citation type="journal article" date="2019" name="Int. J. Syst. Evol. Microbiol.">
        <title>The Global Catalogue of Microorganisms (GCM) 10K type strain sequencing project: providing services to taxonomists for standard genome sequencing and annotation.</title>
        <authorList>
            <consortium name="The Broad Institute Genomics Platform"/>
            <consortium name="The Broad Institute Genome Sequencing Center for Infectious Disease"/>
            <person name="Wu L."/>
            <person name="Ma J."/>
        </authorList>
    </citation>
    <scope>NUCLEOTIDE SEQUENCE [LARGE SCALE GENOMIC DNA]</scope>
    <source>
        <strain evidence="2">JCM 14307</strain>
    </source>
</reference>
<protein>
    <recommendedName>
        <fullName evidence="3">Aminoglycoside phosphotransferase family protein</fullName>
    </recommendedName>
</protein>